<dbReference type="Gene3D" id="3.30.1490.190">
    <property type="match status" value="1"/>
</dbReference>
<dbReference type="InterPro" id="IPR017896">
    <property type="entry name" value="4Fe4S_Fe-S-bd"/>
</dbReference>
<dbReference type="CDD" id="cd07153">
    <property type="entry name" value="Fur_like"/>
    <property type="match status" value="1"/>
</dbReference>
<dbReference type="InterPro" id="IPR036390">
    <property type="entry name" value="WH_DNA-bd_sf"/>
</dbReference>
<dbReference type="AlphaFoldDB" id="A0A1I5TUQ2"/>
<name>A0A1I5TUQ2_9FIRM</name>
<keyword evidence="11" id="KW-1185">Reference proteome</keyword>
<feature type="binding site" evidence="7">
    <location>
        <position position="108"/>
    </location>
    <ligand>
        <name>Zn(2+)</name>
        <dbReference type="ChEBI" id="CHEBI:29105"/>
    </ligand>
</feature>
<protein>
    <submittedName>
        <fullName evidence="10">Fur family transcriptional regulator, zinc uptake regulator/Fur family transcriptional regulator, ferric uptake regulator</fullName>
    </submittedName>
</protein>
<keyword evidence="6" id="KW-0804">Transcription</keyword>
<evidence type="ECO:0000313" key="10">
    <source>
        <dbReference type="EMBL" id="SFP86621.1"/>
    </source>
</evidence>
<evidence type="ECO:0000256" key="3">
    <source>
        <dbReference type="ARBA" id="ARBA00022833"/>
    </source>
</evidence>
<keyword evidence="7" id="KW-0479">Metal-binding</keyword>
<dbReference type="GO" id="GO:0045892">
    <property type="term" value="P:negative regulation of DNA-templated transcription"/>
    <property type="evidence" value="ECO:0007669"/>
    <property type="project" value="TreeGrafter"/>
</dbReference>
<dbReference type="SUPFAM" id="SSF46785">
    <property type="entry name" value="Winged helix' DNA-binding domain"/>
    <property type="match status" value="1"/>
</dbReference>
<feature type="binding site" evidence="8">
    <location>
        <position position="102"/>
    </location>
    <ligand>
        <name>Fe cation</name>
        <dbReference type="ChEBI" id="CHEBI:24875"/>
    </ligand>
</feature>
<dbReference type="GO" id="GO:0000976">
    <property type="term" value="F:transcription cis-regulatory region binding"/>
    <property type="evidence" value="ECO:0007669"/>
    <property type="project" value="TreeGrafter"/>
</dbReference>
<sequence length="162" mass="19008">MTAWKLGKGVLWMGNKNEFTEQLKQRGYKLTKQRQAILDVFMEMERPLATAQHIFEKVMEINPGINFSTVYRNLDMLVQEGIVRKITFDQGAAYYELMGGKHHHHLICKGCGKIQCVDYCPLRDMPIKEGFVPTDHSFEIFGFCKECMQTKLLEDERRRERE</sequence>
<keyword evidence="4" id="KW-0805">Transcription regulation</keyword>
<feature type="binding site" evidence="7">
    <location>
        <position position="111"/>
    </location>
    <ligand>
        <name>Zn(2+)</name>
        <dbReference type="ChEBI" id="CHEBI:29105"/>
    </ligand>
</feature>
<evidence type="ECO:0000256" key="5">
    <source>
        <dbReference type="ARBA" id="ARBA00023125"/>
    </source>
</evidence>
<accession>A0A1I5TUQ2</accession>
<dbReference type="InterPro" id="IPR002481">
    <property type="entry name" value="FUR"/>
</dbReference>
<dbReference type="PROSITE" id="PS51379">
    <property type="entry name" value="4FE4S_FER_2"/>
    <property type="match status" value="1"/>
</dbReference>
<evidence type="ECO:0000256" key="6">
    <source>
        <dbReference type="ARBA" id="ARBA00023163"/>
    </source>
</evidence>
<dbReference type="GO" id="GO:0003700">
    <property type="term" value="F:DNA-binding transcription factor activity"/>
    <property type="evidence" value="ECO:0007669"/>
    <property type="project" value="InterPro"/>
</dbReference>
<reference evidence="10 11" key="1">
    <citation type="submission" date="2016-10" db="EMBL/GenBank/DDBJ databases">
        <authorList>
            <person name="de Groot N.N."/>
        </authorList>
    </citation>
    <scope>NUCLEOTIDE SEQUENCE [LARGE SCALE GENOMIC DNA]</scope>
    <source>
        <strain evidence="10 11">DSM 20678</strain>
    </source>
</reference>
<evidence type="ECO:0000256" key="1">
    <source>
        <dbReference type="ARBA" id="ARBA00007957"/>
    </source>
</evidence>
<evidence type="ECO:0000256" key="7">
    <source>
        <dbReference type="PIRSR" id="PIRSR602481-1"/>
    </source>
</evidence>
<keyword evidence="8" id="KW-0408">Iron</keyword>
<dbReference type="Gene3D" id="1.10.10.10">
    <property type="entry name" value="Winged helix-like DNA-binding domain superfamily/Winged helix DNA-binding domain"/>
    <property type="match status" value="1"/>
</dbReference>
<dbReference type="Pfam" id="PF01475">
    <property type="entry name" value="FUR"/>
    <property type="match status" value="1"/>
</dbReference>
<comment type="cofactor">
    <cofactor evidence="8">
        <name>Mn(2+)</name>
        <dbReference type="ChEBI" id="CHEBI:29035"/>
    </cofactor>
    <cofactor evidence="8">
        <name>Fe(2+)</name>
        <dbReference type="ChEBI" id="CHEBI:29033"/>
    </cofactor>
    <text evidence="8">Binds 1 Mn(2+) or Fe(2+) ion per subunit.</text>
</comment>
<dbReference type="PANTHER" id="PTHR33202">
    <property type="entry name" value="ZINC UPTAKE REGULATION PROTEIN"/>
    <property type="match status" value="1"/>
</dbReference>
<dbReference type="EMBL" id="FOXR01000005">
    <property type="protein sequence ID" value="SFP86621.1"/>
    <property type="molecule type" value="Genomic_DNA"/>
</dbReference>
<keyword evidence="5" id="KW-0238">DNA-binding</keyword>
<comment type="cofactor">
    <cofactor evidence="7">
        <name>Zn(2+)</name>
        <dbReference type="ChEBI" id="CHEBI:29105"/>
    </cofactor>
    <text evidence="7">Binds 1 zinc ion per subunit.</text>
</comment>
<feature type="binding site" evidence="7">
    <location>
        <position position="147"/>
    </location>
    <ligand>
        <name>Zn(2+)</name>
        <dbReference type="ChEBI" id="CHEBI:29105"/>
    </ligand>
</feature>
<feature type="binding site" evidence="7">
    <location>
        <position position="144"/>
    </location>
    <ligand>
        <name>Zn(2+)</name>
        <dbReference type="ChEBI" id="CHEBI:29105"/>
    </ligand>
</feature>
<gene>
    <name evidence="10" type="ORF">SAMN05444406_10560</name>
</gene>
<dbReference type="Proteomes" id="UP000198577">
    <property type="component" value="Unassembled WGS sequence"/>
</dbReference>
<evidence type="ECO:0000313" key="11">
    <source>
        <dbReference type="Proteomes" id="UP000198577"/>
    </source>
</evidence>
<evidence type="ECO:0000256" key="8">
    <source>
        <dbReference type="PIRSR" id="PIRSR602481-2"/>
    </source>
</evidence>
<dbReference type="STRING" id="937334.SAMN05444406_10560"/>
<feature type="domain" description="4Fe-4S ferredoxin-type" evidence="9">
    <location>
        <begin position="99"/>
        <end position="130"/>
    </location>
</feature>
<evidence type="ECO:0000256" key="2">
    <source>
        <dbReference type="ARBA" id="ARBA00022491"/>
    </source>
</evidence>
<keyword evidence="3 7" id="KW-0862">Zinc</keyword>
<dbReference type="InterPro" id="IPR043135">
    <property type="entry name" value="Fur_C"/>
</dbReference>
<dbReference type="GO" id="GO:1900376">
    <property type="term" value="P:regulation of secondary metabolite biosynthetic process"/>
    <property type="evidence" value="ECO:0007669"/>
    <property type="project" value="TreeGrafter"/>
</dbReference>
<evidence type="ECO:0000256" key="4">
    <source>
        <dbReference type="ARBA" id="ARBA00023015"/>
    </source>
</evidence>
<proteinExistence type="inferred from homology"/>
<keyword evidence="2" id="KW-0678">Repressor</keyword>
<evidence type="ECO:0000259" key="9">
    <source>
        <dbReference type="PROSITE" id="PS51379"/>
    </source>
</evidence>
<comment type="similarity">
    <text evidence="1">Belongs to the Fur family.</text>
</comment>
<feature type="binding site" evidence="8">
    <location>
        <position position="136"/>
    </location>
    <ligand>
        <name>Fe cation</name>
        <dbReference type="ChEBI" id="CHEBI:24875"/>
    </ligand>
</feature>
<organism evidence="10 11">
    <name type="scientific">Caldicoprobacter faecalis</name>
    <dbReference type="NCBI Taxonomy" id="937334"/>
    <lineage>
        <taxon>Bacteria</taxon>
        <taxon>Bacillati</taxon>
        <taxon>Bacillota</taxon>
        <taxon>Clostridia</taxon>
        <taxon>Caldicoprobacterales</taxon>
        <taxon>Caldicoprobacteraceae</taxon>
        <taxon>Caldicoprobacter</taxon>
    </lineage>
</organism>
<dbReference type="InterPro" id="IPR036388">
    <property type="entry name" value="WH-like_DNA-bd_sf"/>
</dbReference>
<dbReference type="PANTHER" id="PTHR33202:SF7">
    <property type="entry name" value="FERRIC UPTAKE REGULATION PROTEIN"/>
    <property type="match status" value="1"/>
</dbReference>
<dbReference type="GO" id="GO:0008270">
    <property type="term" value="F:zinc ion binding"/>
    <property type="evidence" value="ECO:0007669"/>
    <property type="project" value="TreeGrafter"/>
</dbReference>